<organism evidence="1 2">
    <name type="scientific">Athelia psychrophila</name>
    <dbReference type="NCBI Taxonomy" id="1759441"/>
    <lineage>
        <taxon>Eukaryota</taxon>
        <taxon>Fungi</taxon>
        <taxon>Dikarya</taxon>
        <taxon>Basidiomycota</taxon>
        <taxon>Agaricomycotina</taxon>
        <taxon>Agaricomycetes</taxon>
        <taxon>Agaricomycetidae</taxon>
        <taxon>Atheliales</taxon>
        <taxon>Atheliaceae</taxon>
        <taxon>Athelia</taxon>
    </lineage>
</organism>
<reference evidence="1 2" key="1">
    <citation type="journal article" date="2016" name="Mol. Biol. Evol.">
        <title>Comparative Genomics of Early-Diverging Mushroom-Forming Fungi Provides Insights into the Origins of Lignocellulose Decay Capabilities.</title>
        <authorList>
            <person name="Nagy L.G."/>
            <person name="Riley R."/>
            <person name="Tritt A."/>
            <person name="Adam C."/>
            <person name="Daum C."/>
            <person name="Floudas D."/>
            <person name="Sun H."/>
            <person name="Yadav J.S."/>
            <person name="Pangilinan J."/>
            <person name="Larsson K.H."/>
            <person name="Matsuura K."/>
            <person name="Barry K."/>
            <person name="Labutti K."/>
            <person name="Kuo R."/>
            <person name="Ohm R.A."/>
            <person name="Bhattacharya S.S."/>
            <person name="Shirouzu T."/>
            <person name="Yoshinaga Y."/>
            <person name="Martin F.M."/>
            <person name="Grigoriev I.V."/>
            <person name="Hibbett D.S."/>
        </authorList>
    </citation>
    <scope>NUCLEOTIDE SEQUENCE [LARGE SCALE GENOMIC DNA]</scope>
    <source>
        <strain evidence="1 2">CBS 109695</strain>
    </source>
</reference>
<sequence length="203" mass="23191">MFLSESKEYEPNHWIRLNGRPALVDAAHLNYEETAEPVEEVEELKLREVQSYEDTYIFNLILEVAQSLQPHDSGWIIAHCCCRKFVRRDRYWRSVDSLVYNVSRYLPPGMSDEVMRNFNVSGGDRGSAQTRAALPSKDSVPETYRSLQNSRVLVSSHVKVSNVDSDSGIDDLDLVGRADSGTRASRRVMDPMFEAHTLNSHER</sequence>
<keyword evidence="2" id="KW-1185">Reference proteome</keyword>
<name>A0A166S9L8_9AGAM</name>
<evidence type="ECO:0000313" key="2">
    <source>
        <dbReference type="Proteomes" id="UP000076532"/>
    </source>
</evidence>
<gene>
    <name evidence="1" type="ORF">FIBSPDRAFT_885264</name>
</gene>
<evidence type="ECO:0000313" key="1">
    <source>
        <dbReference type="EMBL" id="KZP29186.1"/>
    </source>
</evidence>
<dbReference type="Proteomes" id="UP000076532">
    <property type="component" value="Unassembled WGS sequence"/>
</dbReference>
<protein>
    <submittedName>
        <fullName evidence="1">Uncharacterized protein</fullName>
    </submittedName>
</protein>
<accession>A0A166S9L8</accession>
<proteinExistence type="predicted"/>
<dbReference type="EMBL" id="KV417500">
    <property type="protein sequence ID" value="KZP29186.1"/>
    <property type="molecule type" value="Genomic_DNA"/>
</dbReference>
<dbReference type="AlphaFoldDB" id="A0A166S9L8"/>